<name>A0ABD5UQ68_9EURY</name>
<evidence type="ECO:0000313" key="3">
    <source>
        <dbReference type="Proteomes" id="UP001596296"/>
    </source>
</evidence>
<feature type="transmembrane region" description="Helical" evidence="1">
    <location>
        <begin position="118"/>
        <end position="142"/>
    </location>
</feature>
<sequence length="186" mass="20163">MALRPRDHVPLTTAVLSVLALALVFGAVTRSIPTTYVPDPGPAVLASIPHLNAALSLAAVATISLGWRAIRRGDVDRHRTFMAASTVLFAAFLAGYLWRLTLVGTASFPGPERYYLYVYLPVLAVHILLAIVCIPLVFYALVSALTRPIAAIPETNHRRIGRLAAPLWIVSFAMGVAVYAMLYHAF</sequence>
<dbReference type="Gene3D" id="1.20.120.80">
    <property type="entry name" value="Cytochrome c oxidase, subunit III, four-helix bundle"/>
    <property type="match status" value="1"/>
</dbReference>
<organism evidence="2 3">
    <name type="scientific">Halopenitus salinus</name>
    <dbReference type="NCBI Taxonomy" id="1198295"/>
    <lineage>
        <taxon>Archaea</taxon>
        <taxon>Methanobacteriati</taxon>
        <taxon>Methanobacteriota</taxon>
        <taxon>Stenosarchaea group</taxon>
        <taxon>Halobacteria</taxon>
        <taxon>Halobacteriales</taxon>
        <taxon>Haloferacaceae</taxon>
        <taxon>Halopenitus</taxon>
    </lineage>
</organism>
<dbReference type="Proteomes" id="UP001596296">
    <property type="component" value="Unassembled WGS sequence"/>
</dbReference>
<evidence type="ECO:0000256" key="1">
    <source>
        <dbReference type="SAM" id="Phobius"/>
    </source>
</evidence>
<keyword evidence="1" id="KW-1133">Transmembrane helix</keyword>
<accession>A0ABD5UQ68</accession>
<keyword evidence="3" id="KW-1185">Reference proteome</keyword>
<dbReference type="RefSeq" id="WP_379740224.1">
    <property type="nucleotide sequence ID" value="NZ_JBHSVN010000001.1"/>
</dbReference>
<feature type="transmembrane region" description="Helical" evidence="1">
    <location>
        <begin position="81"/>
        <end position="98"/>
    </location>
</feature>
<dbReference type="EMBL" id="JBHSXL010000003">
    <property type="protein sequence ID" value="MFC6891629.1"/>
    <property type="molecule type" value="Genomic_DNA"/>
</dbReference>
<keyword evidence="1" id="KW-0472">Membrane</keyword>
<dbReference type="PANTHER" id="PTHR37692:SF1">
    <property type="entry name" value="DUF420 DOMAIN-CONTAINING PROTEIN"/>
    <property type="match status" value="1"/>
</dbReference>
<dbReference type="AlphaFoldDB" id="A0ABD5UQ68"/>
<dbReference type="InterPro" id="IPR007352">
    <property type="entry name" value="DUF420"/>
</dbReference>
<protein>
    <submittedName>
        <fullName evidence="2">DUF420 domain-containing protein</fullName>
    </submittedName>
</protein>
<feature type="transmembrane region" description="Helical" evidence="1">
    <location>
        <begin position="163"/>
        <end position="182"/>
    </location>
</feature>
<feature type="transmembrane region" description="Helical" evidence="1">
    <location>
        <begin position="50"/>
        <end position="69"/>
    </location>
</feature>
<reference evidence="2 3" key="1">
    <citation type="journal article" date="2019" name="Int. J. Syst. Evol. Microbiol.">
        <title>The Global Catalogue of Microorganisms (GCM) 10K type strain sequencing project: providing services to taxonomists for standard genome sequencing and annotation.</title>
        <authorList>
            <consortium name="The Broad Institute Genomics Platform"/>
            <consortium name="The Broad Institute Genome Sequencing Center for Infectious Disease"/>
            <person name="Wu L."/>
            <person name="Ma J."/>
        </authorList>
    </citation>
    <scope>NUCLEOTIDE SEQUENCE [LARGE SCALE GENOMIC DNA]</scope>
    <source>
        <strain evidence="2 3">SKJ47</strain>
    </source>
</reference>
<dbReference type="Pfam" id="PF04238">
    <property type="entry name" value="DUF420"/>
    <property type="match status" value="1"/>
</dbReference>
<keyword evidence="1" id="KW-0812">Transmembrane</keyword>
<dbReference type="InterPro" id="IPR013833">
    <property type="entry name" value="Cyt_c_oxidase_su3_a-hlx"/>
</dbReference>
<gene>
    <name evidence="2" type="ORF">ACFQE9_03215</name>
</gene>
<dbReference type="PANTHER" id="PTHR37692">
    <property type="entry name" value="HYPOTHETICAL MEMBRANE SPANNING PROTEIN"/>
    <property type="match status" value="1"/>
</dbReference>
<comment type="caution">
    <text evidence="2">The sequence shown here is derived from an EMBL/GenBank/DDBJ whole genome shotgun (WGS) entry which is preliminary data.</text>
</comment>
<evidence type="ECO:0000313" key="2">
    <source>
        <dbReference type="EMBL" id="MFC6891629.1"/>
    </source>
</evidence>
<proteinExistence type="predicted"/>